<dbReference type="Proteomes" id="UP001550348">
    <property type="component" value="Unassembled WGS sequence"/>
</dbReference>
<reference evidence="1 2" key="1">
    <citation type="submission" date="2024-06" db="EMBL/GenBank/DDBJ databases">
        <title>The Natural Products Discovery Center: Release of the First 8490 Sequenced Strains for Exploring Actinobacteria Biosynthetic Diversity.</title>
        <authorList>
            <person name="Kalkreuter E."/>
            <person name="Kautsar S.A."/>
            <person name="Yang D."/>
            <person name="Bader C.D."/>
            <person name="Teijaro C.N."/>
            <person name="Fluegel L."/>
            <person name="Davis C.M."/>
            <person name="Simpson J.R."/>
            <person name="Lauterbach L."/>
            <person name="Steele A.D."/>
            <person name="Gui C."/>
            <person name="Meng S."/>
            <person name="Li G."/>
            <person name="Viehrig K."/>
            <person name="Ye F."/>
            <person name="Su P."/>
            <person name="Kiefer A.F."/>
            <person name="Nichols A."/>
            <person name="Cepeda A.J."/>
            <person name="Yan W."/>
            <person name="Fan B."/>
            <person name="Jiang Y."/>
            <person name="Adhikari A."/>
            <person name="Zheng C.-J."/>
            <person name="Schuster L."/>
            <person name="Cowan T.M."/>
            <person name="Smanski M.J."/>
            <person name="Chevrette M.G."/>
            <person name="De Carvalho L.P.S."/>
            <person name="Shen B."/>
        </authorList>
    </citation>
    <scope>NUCLEOTIDE SEQUENCE [LARGE SCALE GENOMIC DNA]</scope>
    <source>
        <strain evidence="1 2">NPDC006286</strain>
    </source>
</reference>
<name>A0ABV2VYP2_9ACTN</name>
<organism evidence="1 2">
    <name type="scientific">Micromonospora fulviviridis</name>
    <dbReference type="NCBI Taxonomy" id="47860"/>
    <lineage>
        <taxon>Bacteria</taxon>
        <taxon>Bacillati</taxon>
        <taxon>Actinomycetota</taxon>
        <taxon>Actinomycetes</taxon>
        <taxon>Micromonosporales</taxon>
        <taxon>Micromonosporaceae</taxon>
        <taxon>Micromonospora</taxon>
    </lineage>
</organism>
<dbReference type="RefSeq" id="WP_355668585.1">
    <property type="nucleotide sequence ID" value="NZ_JBEXRX010000332.1"/>
</dbReference>
<gene>
    <name evidence="1" type="ORF">ABZ071_35790</name>
</gene>
<evidence type="ECO:0008006" key="3">
    <source>
        <dbReference type="Google" id="ProtNLM"/>
    </source>
</evidence>
<comment type="caution">
    <text evidence="1">The sequence shown here is derived from an EMBL/GenBank/DDBJ whole genome shotgun (WGS) entry which is preliminary data.</text>
</comment>
<sequence>MESVQLSTEQMMAVLKTFGVAGADVGQGRDVPALVRLRLAQAILGAAEAHALPRAEVLCPCRACGSTVEITRSLATRRAIRNTPAASASRS</sequence>
<evidence type="ECO:0000313" key="1">
    <source>
        <dbReference type="EMBL" id="MEU0157122.1"/>
    </source>
</evidence>
<proteinExistence type="predicted"/>
<evidence type="ECO:0000313" key="2">
    <source>
        <dbReference type="Proteomes" id="UP001550348"/>
    </source>
</evidence>
<dbReference type="EMBL" id="JBEXRX010000332">
    <property type="protein sequence ID" value="MEU0157122.1"/>
    <property type="molecule type" value="Genomic_DNA"/>
</dbReference>
<keyword evidence="2" id="KW-1185">Reference proteome</keyword>
<protein>
    <recommendedName>
        <fullName evidence="3">Transposase</fullName>
    </recommendedName>
</protein>
<accession>A0ABV2VYP2</accession>